<dbReference type="InterPro" id="IPR057087">
    <property type="entry name" value="Gp12-like"/>
</dbReference>
<dbReference type="EMBL" id="RQFT01000008">
    <property type="protein sequence ID" value="TGL06496.1"/>
    <property type="molecule type" value="Genomic_DNA"/>
</dbReference>
<gene>
    <name evidence="2" type="ORF">EHQ43_08780</name>
</gene>
<protein>
    <recommendedName>
        <fullName evidence="1">Phage neck terminator protein gp12-like domain-containing protein</fullName>
    </recommendedName>
</protein>
<evidence type="ECO:0000313" key="2">
    <source>
        <dbReference type="EMBL" id="TGL06496.1"/>
    </source>
</evidence>
<organism evidence="2 3">
    <name type="scientific">Leptospira bouyouniensis</name>
    <dbReference type="NCBI Taxonomy" id="2484911"/>
    <lineage>
        <taxon>Bacteria</taxon>
        <taxon>Pseudomonadati</taxon>
        <taxon>Spirochaetota</taxon>
        <taxon>Spirochaetia</taxon>
        <taxon>Leptospirales</taxon>
        <taxon>Leptospiraceae</taxon>
        <taxon>Leptospira</taxon>
    </lineage>
</organism>
<dbReference type="Pfam" id="PF23961">
    <property type="entry name" value="Phage_tail_terminator_9"/>
    <property type="match status" value="1"/>
</dbReference>
<evidence type="ECO:0000259" key="1">
    <source>
        <dbReference type="Pfam" id="PF23961"/>
    </source>
</evidence>
<proteinExistence type="predicted"/>
<dbReference type="NCBIfam" id="NF047498">
    <property type="entry name" value="LIC_12616_fam"/>
    <property type="match status" value="1"/>
</dbReference>
<reference evidence="2 3" key="1">
    <citation type="journal article" date="2019" name="PLoS Negl. Trop. Dis.">
        <title>Revisiting the worldwide diversity of Leptospira species in the environment.</title>
        <authorList>
            <person name="Vincent A.T."/>
            <person name="Schiettekatte O."/>
            <person name="Bourhy P."/>
            <person name="Veyrier F.J."/>
            <person name="Picardeau M."/>
        </authorList>
    </citation>
    <scope>NUCLEOTIDE SEQUENCE [LARGE SCALE GENOMIC DNA]</scope>
    <source>
        <strain evidence="2 3">201800273</strain>
    </source>
</reference>
<name>A0A7I0HSD3_9LEPT</name>
<feature type="domain" description="Phage neck terminator protein gp12-like" evidence="1">
    <location>
        <begin position="41"/>
        <end position="171"/>
    </location>
</feature>
<dbReference type="RefSeq" id="WP_135770856.1">
    <property type="nucleotide sequence ID" value="NZ_RQFT01000008.1"/>
</dbReference>
<sequence length="194" mass="21893">MITKEITEIFTHLGTELGKEFARIKGTPVEEAVSLAIDRVDQVADRPSYPYGTYRLGSIKRMPTKSSFHLDEDIVVGGEIDSEKFKRTEKKRASAFISFSILHEKSLATAIALADFAMEYFDSEEGMAFCESKGITPTLISDAVEDRTVVFDNARYDYKAGFDLNFSFYRTKESEIPLMQPPNSDSIQIQDEET</sequence>
<dbReference type="Proteomes" id="UP000297641">
    <property type="component" value="Unassembled WGS sequence"/>
</dbReference>
<accession>A0A7I0HSD3</accession>
<evidence type="ECO:0000313" key="3">
    <source>
        <dbReference type="Proteomes" id="UP000297641"/>
    </source>
</evidence>
<comment type="caution">
    <text evidence="2">The sequence shown here is derived from an EMBL/GenBank/DDBJ whole genome shotgun (WGS) entry which is preliminary data.</text>
</comment>
<dbReference type="AlphaFoldDB" id="A0A7I0HSD3"/>